<gene>
    <name evidence="4" type="ORF">Daus18300_003287</name>
</gene>
<dbReference type="InterPro" id="IPR012132">
    <property type="entry name" value="GMC_OxRdtase"/>
</dbReference>
<comment type="similarity">
    <text evidence="1 2">Belongs to the GMC oxidoreductase family.</text>
</comment>
<dbReference type="PANTHER" id="PTHR11552">
    <property type="entry name" value="GLUCOSE-METHANOL-CHOLINE GMC OXIDOREDUCTASE"/>
    <property type="match status" value="1"/>
</dbReference>
<keyword evidence="5" id="KW-1185">Reference proteome</keyword>
<evidence type="ECO:0000259" key="3">
    <source>
        <dbReference type="PROSITE" id="PS00623"/>
    </source>
</evidence>
<evidence type="ECO:0000313" key="4">
    <source>
        <dbReference type="EMBL" id="KAL1875216.1"/>
    </source>
</evidence>
<dbReference type="Gene3D" id="3.30.560.10">
    <property type="entry name" value="Glucose Oxidase, domain 3"/>
    <property type="match status" value="1"/>
</dbReference>
<evidence type="ECO:0000256" key="2">
    <source>
        <dbReference type="RuleBase" id="RU003968"/>
    </source>
</evidence>
<name>A0ABR3XHM0_9PEZI</name>
<dbReference type="PANTHER" id="PTHR11552:SF210">
    <property type="entry name" value="GLUCOSE-METHANOL-CHOLINE OXIDOREDUCTASE N-TERMINAL DOMAIN-CONTAINING PROTEIN-RELATED"/>
    <property type="match status" value="1"/>
</dbReference>
<dbReference type="Pfam" id="PF05199">
    <property type="entry name" value="GMC_oxred_C"/>
    <property type="match status" value="1"/>
</dbReference>
<accession>A0ABR3XHM0</accession>
<dbReference type="EMBL" id="JAWRVE010000020">
    <property type="protein sequence ID" value="KAL1875216.1"/>
    <property type="molecule type" value="Genomic_DNA"/>
</dbReference>
<protein>
    <recommendedName>
        <fullName evidence="3">Glucose-methanol-choline oxidoreductase N-terminal domain-containing protein</fullName>
    </recommendedName>
</protein>
<dbReference type="InterPro" id="IPR007867">
    <property type="entry name" value="GMC_OxRtase_C"/>
</dbReference>
<organism evidence="4 5">
    <name type="scientific">Diaporthe australafricana</name>
    <dbReference type="NCBI Taxonomy" id="127596"/>
    <lineage>
        <taxon>Eukaryota</taxon>
        <taxon>Fungi</taxon>
        <taxon>Dikarya</taxon>
        <taxon>Ascomycota</taxon>
        <taxon>Pezizomycotina</taxon>
        <taxon>Sordariomycetes</taxon>
        <taxon>Sordariomycetidae</taxon>
        <taxon>Diaporthales</taxon>
        <taxon>Diaporthaceae</taxon>
        <taxon>Diaporthe</taxon>
    </lineage>
</organism>
<keyword evidence="2" id="KW-0285">Flavoprotein</keyword>
<dbReference type="PIRSF" id="PIRSF000137">
    <property type="entry name" value="Alcohol_oxidase"/>
    <property type="match status" value="1"/>
</dbReference>
<dbReference type="PROSITE" id="PS00623">
    <property type="entry name" value="GMC_OXRED_1"/>
    <property type="match status" value="1"/>
</dbReference>
<dbReference type="Pfam" id="PF00732">
    <property type="entry name" value="GMC_oxred_N"/>
    <property type="match status" value="1"/>
</dbReference>
<feature type="domain" description="Glucose-methanol-choline oxidoreductase N-terminal" evidence="3">
    <location>
        <begin position="83"/>
        <end position="106"/>
    </location>
</feature>
<comment type="caution">
    <text evidence="4">The sequence shown here is derived from an EMBL/GenBank/DDBJ whole genome shotgun (WGS) entry which is preliminary data.</text>
</comment>
<reference evidence="4 5" key="1">
    <citation type="journal article" date="2024" name="IMA Fungus">
        <title>IMA Genome - F19 : A genome assembly and annotation guide to empower mycologists, including annotated draft genome sequences of Ceratocystis pirilliformis, Diaporthe australafricana, Fusarium ophioides, Paecilomyces lecythidis, and Sporothrix stenoceras.</title>
        <authorList>
            <person name="Aylward J."/>
            <person name="Wilson A.M."/>
            <person name="Visagie C.M."/>
            <person name="Spraker J."/>
            <person name="Barnes I."/>
            <person name="Buitendag C."/>
            <person name="Ceriani C."/>
            <person name="Del Mar Angel L."/>
            <person name="du Plessis D."/>
            <person name="Fuchs T."/>
            <person name="Gasser K."/>
            <person name="Kramer D."/>
            <person name="Li W."/>
            <person name="Munsamy K."/>
            <person name="Piso A."/>
            <person name="Price J.L."/>
            <person name="Sonnekus B."/>
            <person name="Thomas C."/>
            <person name="van der Nest A."/>
            <person name="van Dijk A."/>
            <person name="van Heerden A."/>
            <person name="van Vuuren N."/>
            <person name="Yilmaz N."/>
            <person name="Duong T.A."/>
            <person name="van der Merwe N.A."/>
            <person name="Wingfield M.J."/>
            <person name="Wingfield B.D."/>
        </authorList>
    </citation>
    <scope>NUCLEOTIDE SEQUENCE [LARGE SCALE GENOMIC DNA]</scope>
    <source>
        <strain evidence="4 5">CMW 18300</strain>
    </source>
</reference>
<evidence type="ECO:0000256" key="1">
    <source>
        <dbReference type="ARBA" id="ARBA00010790"/>
    </source>
</evidence>
<keyword evidence="2" id="KW-0274">FAD</keyword>
<dbReference type="InterPro" id="IPR036188">
    <property type="entry name" value="FAD/NAD-bd_sf"/>
</dbReference>
<evidence type="ECO:0000313" key="5">
    <source>
        <dbReference type="Proteomes" id="UP001583177"/>
    </source>
</evidence>
<dbReference type="SUPFAM" id="SSF54373">
    <property type="entry name" value="FAD-linked reductases, C-terminal domain"/>
    <property type="match status" value="1"/>
</dbReference>
<dbReference type="SUPFAM" id="SSF51905">
    <property type="entry name" value="FAD/NAD(P)-binding domain"/>
    <property type="match status" value="1"/>
</dbReference>
<dbReference type="Proteomes" id="UP001583177">
    <property type="component" value="Unassembled WGS sequence"/>
</dbReference>
<dbReference type="InterPro" id="IPR000172">
    <property type="entry name" value="GMC_OxRdtase_N"/>
</dbReference>
<sequence length="597" mass="63561">MSSPSPDYIIIGGGTSGLVVANRLSEDPGIHVLVLEAGDDLTADPRVNVPAFWTSLIGSDATWQYQTVPQPGLGGRSIREPQGRVLGGSSAINGQAFIAPAQAEIDGWAKLGNPGWDWAGLVPSYKKSYTLIQPPDQATLEHLGVDWIDDEYRGTSGPVKVSFPGVIQNPLCKAWIDTFRGFNKATNGDPFSGNSIGGYSNLATVDPETKTRSYAGSAHGVPARQRPNVKIVTGAKTQKILFTKTGDGVVKATGVQALVDGKVETFTPKMEVILAAGVFNTPKLLELSGIGNKEILGKHGIPVVVDLPAVGENLQDHLMTGVSYEVVDGVITGDPLMRQEPEALALAQELYTEHKAGPFTIGGMQSHAYMPTPDAAGLQLDKLPGPQRFRGTADEEIVRSILEDPQGSSAGWFMFLAQTNLHEGGKSFVGTQLLPGNFASLGCAQSHPFSRGSTHISSSDVDATPDIDPRYFSHPADLEIFARHVQALETQLRSSDSLAPFFKPDGKRNHPDAFQIGDLEGAKKYILDTATTAYHSCGSAAMLPREKGGVVSPELVVYGTENLRVVDASIFPLIPRGNIMSSVYAVAEKAADIIKGV</sequence>
<dbReference type="Gene3D" id="3.50.50.60">
    <property type="entry name" value="FAD/NAD(P)-binding domain"/>
    <property type="match status" value="1"/>
</dbReference>
<proteinExistence type="inferred from homology"/>